<keyword evidence="1" id="KW-0472">Membrane</keyword>
<dbReference type="KEGG" id="nct:NMSP_1206"/>
<organism evidence="2 3">
    <name type="scientific">Candidatus Nitrosomarinus catalinensis</name>
    <dbReference type="NCBI Taxonomy" id="1898749"/>
    <lineage>
        <taxon>Archaea</taxon>
        <taxon>Nitrososphaerota</taxon>
        <taxon>Nitrososphaeria</taxon>
        <taxon>Nitrosopumilales</taxon>
        <taxon>Nitrosopumilaceae</taxon>
        <taxon>Candidatus Nitrosomarinus</taxon>
    </lineage>
</organism>
<keyword evidence="1" id="KW-0812">Transmembrane</keyword>
<name>A0A2Z2HLF4_9ARCH</name>
<accession>A0A2Z2HLF4</accession>
<gene>
    <name evidence="2" type="ORF">NMSP_1206</name>
</gene>
<proteinExistence type="predicted"/>
<keyword evidence="3" id="KW-1185">Reference proteome</keyword>
<sequence length="39" mass="4304">MKAEKIIPQLSKSKVFLVKLGFAALGMSLIGLYLFGDYI</sequence>
<feature type="transmembrane region" description="Helical" evidence="1">
    <location>
        <begin position="16"/>
        <end position="36"/>
    </location>
</feature>
<evidence type="ECO:0000313" key="2">
    <source>
        <dbReference type="EMBL" id="ARS64822.1"/>
    </source>
</evidence>
<keyword evidence="1" id="KW-1133">Transmembrane helix</keyword>
<protein>
    <submittedName>
        <fullName evidence="2">Uncharacterized protein</fullName>
    </submittedName>
</protein>
<dbReference type="Proteomes" id="UP000249949">
    <property type="component" value="Chromosome"/>
</dbReference>
<dbReference type="AlphaFoldDB" id="A0A2Z2HLF4"/>
<dbReference type="EMBL" id="CP021324">
    <property type="protein sequence ID" value="ARS64822.1"/>
    <property type="molecule type" value="Genomic_DNA"/>
</dbReference>
<evidence type="ECO:0000313" key="3">
    <source>
        <dbReference type="Proteomes" id="UP000249949"/>
    </source>
</evidence>
<evidence type="ECO:0000256" key="1">
    <source>
        <dbReference type="SAM" id="Phobius"/>
    </source>
</evidence>
<reference evidence="2 3" key="1">
    <citation type="journal article" date="2017" name="Environ. Microbiol.">
        <title>Genome and epigenome of a novel marine Thaumarchaeota strain suggest viral infection, phosphorothioation DNA modification and multiple restriction systems.</title>
        <authorList>
            <person name="Ahlgren N.A."/>
            <person name="Chen Y."/>
            <person name="Needham D.M."/>
            <person name="Parada A.E."/>
            <person name="Sachdeva R."/>
            <person name="Trinh V."/>
            <person name="Chen T."/>
            <person name="Fuhrman J.A."/>
        </authorList>
    </citation>
    <scope>NUCLEOTIDE SEQUENCE [LARGE SCALE GENOMIC DNA]</scope>
    <source>
        <strain evidence="2 3">SPOT01</strain>
    </source>
</reference>